<dbReference type="Proteomes" id="UP001596044">
    <property type="component" value="Unassembled WGS sequence"/>
</dbReference>
<dbReference type="GO" id="GO:0005524">
    <property type="term" value="F:ATP binding"/>
    <property type="evidence" value="ECO:0007669"/>
    <property type="project" value="UniProtKB-KW"/>
</dbReference>
<accession>A0ABW0K7D5</accession>
<keyword evidence="1" id="KW-0813">Transport</keyword>
<feature type="domain" description="ABC transporter" evidence="4">
    <location>
        <begin position="2"/>
        <end position="238"/>
    </location>
</feature>
<evidence type="ECO:0000259" key="4">
    <source>
        <dbReference type="PROSITE" id="PS50893"/>
    </source>
</evidence>
<dbReference type="PANTHER" id="PTHR43423">
    <property type="entry name" value="ABC TRANSPORTER I FAMILY MEMBER 17"/>
    <property type="match status" value="1"/>
</dbReference>
<comment type="caution">
    <text evidence="5">The sequence shown here is derived from an EMBL/GenBank/DDBJ whole genome shotgun (WGS) entry which is preliminary data.</text>
</comment>
<dbReference type="EMBL" id="JBHSMJ010000009">
    <property type="protein sequence ID" value="MFC5448592.1"/>
    <property type="molecule type" value="Genomic_DNA"/>
</dbReference>
<proteinExistence type="predicted"/>
<evidence type="ECO:0000313" key="5">
    <source>
        <dbReference type="EMBL" id="MFC5448592.1"/>
    </source>
</evidence>
<evidence type="ECO:0000256" key="3">
    <source>
        <dbReference type="ARBA" id="ARBA00022840"/>
    </source>
</evidence>
<dbReference type="PANTHER" id="PTHR43423:SF1">
    <property type="entry name" value="ABC TRANSPORTER I FAMILY MEMBER 17"/>
    <property type="match status" value="1"/>
</dbReference>
<evidence type="ECO:0000256" key="2">
    <source>
        <dbReference type="ARBA" id="ARBA00022741"/>
    </source>
</evidence>
<name>A0ABW0K7D5_9BACL</name>
<keyword evidence="2" id="KW-0547">Nucleotide-binding</keyword>
<evidence type="ECO:0000313" key="6">
    <source>
        <dbReference type="Proteomes" id="UP001596044"/>
    </source>
</evidence>
<reference evidence="6" key="1">
    <citation type="journal article" date="2019" name="Int. J. Syst. Evol. Microbiol.">
        <title>The Global Catalogue of Microorganisms (GCM) 10K type strain sequencing project: providing services to taxonomists for standard genome sequencing and annotation.</title>
        <authorList>
            <consortium name="The Broad Institute Genomics Platform"/>
            <consortium name="The Broad Institute Genome Sequencing Center for Infectious Disease"/>
            <person name="Wu L."/>
            <person name="Ma J."/>
        </authorList>
    </citation>
    <scope>NUCLEOTIDE SEQUENCE [LARGE SCALE GENOMIC DNA]</scope>
    <source>
        <strain evidence="6">KACC 11904</strain>
    </source>
</reference>
<evidence type="ECO:0000256" key="1">
    <source>
        <dbReference type="ARBA" id="ARBA00022448"/>
    </source>
</evidence>
<dbReference type="InterPro" id="IPR027417">
    <property type="entry name" value="P-loop_NTPase"/>
</dbReference>
<dbReference type="PROSITE" id="PS00211">
    <property type="entry name" value="ABC_TRANSPORTER_1"/>
    <property type="match status" value="1"/>
</dbReference>
<dbReference type="RefSeq" id="WP_270878257.1">
    <property type="nucleotide sequence ID" value="NZ_JAQFVF010000018.1"/>
</dbReference>
<keyword evidence="6" id="KW-1185">Reference proteome</keyword>
<protein>
    <submittedName>
        <fullName evidence="5">ATP-binding cassette domain-containing protein</fullName>
    </submittedName>
</protein>
<dbReference type="InterPro" id="IPR017871">
    <property type="entry name" value="ABC_transporter-like_CS"/>
</dbReference>
<keyword evidence="3 5" id="KW-0067">ATP-binding</keyword>
<gene>
    <name evidence="5" type="ORF">ACFPOG_09980</name>
</gene>
<dbReference type="PROSITE" id="PS50893">
    <property type="entry name" value="ABC_TRANSPORTER_2"/>
    <property type="match status" value="1"/>
</dbReference>
<dbReference type="SUPFAM" id="SSF52540">
    <property type="entry name" value="P-loop containing nucleoside triphosphate hydrolases"/>
    <property type="match status" value="1"/>
</dbReference>
<dbReference type="Gene3D" id="3.40.50.300">
    <property type="entry name" value="P-loop containing nucleotide triphosphate hydrolases"/>
    <property type="match status" value="1"/>
</dbReference>
<dbReference type="SMART" id="SM00382">
    <property type="entry name" value="AAA"/>
    <property type="match status" value="1"/>
</dbReference>
<sequence>MLELQRLAKRAFNQEPSKSPYTFCNITKTIEQAERIALIGASGQGKSTLLRTISLLNMPDEGEMSFDGVAFREVGPRNWRKQICYVAQQAVMLPGSVEANLTISSKLHGRSFDLKLAERLLQTAGLSGLDLKKNARDLSGGEMQRIALIRALLLRPKVLLLDEITASLDTVNTKAVEQLLAQWHADEGTTMLWVTHELEQVTRTCERVWFMSGNTIMEDSLATAFFTRPSTDAGRTFIGHHVSEEVQP</sequence>
<organism evidence="5 6">
    <name type="scientific">Paenibacillus aestuarii</name>
    <dbReference type="NCBI Taxonomy" id="516965"/>
    <lineage>
        <taxon>Bacteria</taxon>
        <taxon>Bacillati</taxon>
        <taxon>Bacillota</taxon>
        <taxon>Bacilli</taxon>
        <taxon>Bacillales</taxon>
        <taxon>Paenibacillaceae</taxon>
        <taxon>Paenibacillus</taxon>
    </lineage>
</organism>
<dbReference type="InterPro" id="IPR003439">
    <property type="entry name" value="ABC_transporter-like_ATP-bd"/>
</dbReference>
<dbReference type="InterPro" id="IPR003593">
    <property type="entry name" value="AAA+_ATPase"/>
</dbReference>
<dbReference type="Pfam" id="PF00005">
    <property type="entry name" value="ABC_tran"/>
    <property type="match status" value="1"/>
</dbReference>